<evidence type="ECO:0000313" key="1">
    <source>
        <dbReference type="EMBL" id="GJM98705.1"/>
    </source>
</evidence>
<sequence>MAVDAAAVSSPRATAAAVAAAAAASGAAQVVSSPRRGGVRGLVSAPPAVASGGGRALIQGVPRRGLGAGLRARLPVAEHLRGPRAALHAPADARCRSARRRRWGQWVASPPVYDLREFGAVGDGRTVNTAAFEAAVAAIAERGGGRTHRAHRPVAHGALQSHQPHDALPCLRS</sequence>
<evidence type="ECO:0000313" key="2">
    <source>
        <dbReference type="Proteomes" id="UP001054889"/>
    </source>
</evidence>
<protein>
    <submittedName>
        <fullName evidence="1">Uncharacterized protein</fullName>
    </submittedName>
</protein>
<dbReference type="Gene3D" id="2.160.20.10">
    <property type="entry name" value="Single-stranded right-handed beta-helix, Pectin lyase-like"/>
    <property type="match status" value="1"/>
</dbReference>
<keyword evidence="2" id="KW-1185">Reference proteome</keyword>
<dbReference type="AlphaFoldDB" id="A0AAV5CKN7"/>
<comment type="caution">
    <text evidence="1">The sequence shown here is derived from an EMBL/GenBank/DDBJ whole genome shotgun (WGS) entry which is preliminary data.</text>
</comment>
<accession>A0AAV5CKN7</accession>
<dbReference type="EMBL" id="BQKI01000007">
    <property type="protein sequence ID" value="GJM98705.1"/>
    <property type="molecule type" value="Genomic_DNA"/>
</dbReference>
<organism evidence="1 2">
    <name type="scientific">Eleusine coracana subsp. coracana</name>
    <dbReference type="NCBI Taxonomy" id="191504"/>
    <lineage>
        <taxon>Eukaryota</taxon>
        <taxon>Viridiplantae</taxon>
        <taxon>Streptophyta</taxon>
        <taxon>Embryophyta</taxon>
        <taxon>Tracheophyta</taxon>
        <taxon>Spermatophyta</taxon>
        <taxon>Magnoliopsida</taxon>
        <taxon>Liliopsida</taxon>
        <taxon>Poales</taxon>
        <taxon>Poaceae</taxon>
        <taxon>PACMAD clade</taxon>
        <taxon>Chloridoideae</taxon>
        <taxon>Cynodonteae</taxon>
        <taxon>Eleusininae</taxon>
        <taxon>Eleusine</taxon>
    </lineage>
</organism>
<reference evidence="1" key="1">
    <citation type="journal article" date="2018" name="DNA Res.">
        <title>Multiple hybrid de novo genome assembly of finger millet, an orphan allotetraploid crop.</title>
        <authorList>
            <person name="Hatakeyama M."/>
            <person name="Aluri S."/>
            <person name="Balachadran M.T."/>
            <person name="Sivarajan S.R."/>
            <person name="Patrignani A."/>
            <person name="Gruter S."/>
            <person name="Poveda L."/>
            <person name="Shimizu-Inatsugi R."/>
            <person name="Baeten J."/>
            <person name="Francoijs K.J."/>
            <person name="Nataraja K.N."/>
            <person name="Reddy Y.A.N."/>
            <person name="Phadnis S."/>
            <person name="Ravikumar R.L."/>
            <person name="Schlapbach R."/>
            <person name="Sreeman S.M."/>
            <person name="Shimizu K.K."/>
        </authorList>
    </citation>
    <scope>NUCLEOTIDE SEQUENCE</scope>
</reference>
<proteinExistence type="predicted"/>
<name>A0AAV5CKN7_ELECO</name>
<dbReference type="Proteomes" id="UP001054889">
    <property type="component" value="Unassembled WGS sequence"/>
</dbReference>
<dbReference type="InterPro" id="IPR011050">
    <property type="entry name" value="Pectin_lyase_fold/virulence"/>
</dbReference>
<reference evidence="1" key="2">
    <citation type="submission" date="2021-12" db="EMBL/GenBank/DDBJ databases">
        <title>Resequencing data analysis of finger millet.</title>
        <authorList>
            <person name="Hatakeyama M."/>
            <person name="Aluri S."/>
            <person name="Balachadran M.T."/>
            <person name="Sivarajan S.R."/>
            <person name="Poveda L."/>
            <person name="Shimizu-Inatsugi R."/>
            <person name="Schlapbach R."/>
            <person name="Sreeman S.M."/>
            <person name="Shimizu K.K."/>
        </authorList>
    </citation>
    <scope>NUCLEOTIDE SEQUENCE</scope>
</reference>
<gene>
    <name evidence="1" type="primary">ga15736</name>
    <name evidence="1" type="ORF">PR202_ga15736</name>
</gene>
<dbReference type="InterPro" id="IPR012334">
    <property type="entry name" value="Pectin_lyas_fold"/>
</dbReference>
<dbReference type="SUPFAM" id="SSF51126">
    <property type="entry name" value="Pectin lyase-like"/>
    <property type="match status" value="1"/>
</dbReference>